<dbReference type="InterPro" id="IPR051706">
    <property type="entry name" value="Glycosyltransferase_domain"/>
</dbReference>
<name>A0ABZ3IHT2_9FIRM</name>
<dbReference type="PANTHER" id="PTHR32385:SF15">
    <property type="entry name" value="INOSITOL PHOSPHOCERAMIDE MANNOSYLTRANSFERASE 1"/>
    <property type="match status" value="1"/>
</dbReference>
<sequence length="236" mass="28026">MIPKKIHYCWFGYGQKPKLAAKCMESWRKYCPDYELIEWNENNFTINCNRYVKQAYEKKKYAFITDYVRLHALYYHGGIYMDTDVEVVKPLNVFLQHNAFSGFESPAHVPTGIMACEKKFPLFKELLDYYESKEFINASGEMDMTTNVHIITNTLEKYGLIKDGSLQVVHNFVLYPRDYFCPLDDATGVLYKSSNTHTIHWFSKSWIEPKYRIRSKITRIFHRAFGKDCFAWVHRK</sequence>
<dbReference type="SUPFAM" id="SSF53448">
    <property type="entry name" value="Nucleotide-diphospho-sugar transferases"/>
    <property type="match status" value="1"/>
</dbReference>
<dbReference type="Pfam" id="PF04488">
    <property type="entry name" value="Gly_transf_sug"/>
    <property type="match status" value="1"/>
</dbReference>
<keyword evidence="1" id="KW-0808">Transferase</keyword>
<reference evidence="2" key="1">
    <citation type="submission" date="2024-05" db="EMBL/GenBank/DDBJ databases">
        <title>Isolation and characterization of Sporomusa carbonis sp. nov., a carboxydotrophic hydrogenogen in the genus of Sporomusa isolated from a charcoal burning pile.</title>
        <authorList>
            <person name="Boeer T."/>
            <person name="Rosenbaum F."/>
            <person name="Eysell L."/>
            <person name="Mueller V."/>
            <person name="Daniel R."/>
            <person name="Poehlein A."/>
        </authorList>
    </citation>
    <scope>NUCLEOTIDE SEQUENCE [LARGE SCALE GENOMIC DNA]</scope>
    <source>
        <strain evidence="2">DSM 10669</strain>
    </source>
</reference>
<evidence type="ECO:0000256" key="1">
    <source>
        <dbReference type="ARBA" id="ARBA00022679"/>
    </source>
</evidence>
<accession>A0ABZ3IHT2</accession>
<proteinExistence type="predicted"/>
<keyword evidence="3" id="KW-1185">Reference proteome</keyword>
<dbReference type="RefSeq" id="WP_094603515.1">
    <property type="nucleotide sequence ID" value="NZ_CP155573.1"/>
</dbReference>
<evidence type="ECO:0008006" key="4">
    <source>
        <dbReference type="Google" id="ProtNLM"/>
    </source>
</evidence>
<gene>
    <name evidence="2" type="ORF">SPSIL_010470</name>
</gene>
<dbReference type="InterPro" id="IPR007577">
    <property type="entry name" value="GlycoTrfase_DXD_sugar-bd_CS"/>
</dbReference>
<protein>
    <recommendedName>
        <fullName evidence="4">Glycosyltransferase sugar-binding region containing DXD motif protein</fullName>
    </recommendedName>
</protein>
<dbReference type="EMBL" id="CP155573">
    <property type="protein sequence ID" value="XFO64938.1"/>
    <property type="molecule type" value="Genomic_DNA"/>
</dbReference>
<organism evidence="2 3">
    <name type="scientific">Sporomusa silvacetica DSM 10669</name>
    <dbReference type="NCBI Taxonomy" id="1123289"/>
    <lineage>
        <taxon>Bacteria</taxon>
        <taxon>Bacillati</taxon>
        <taxon>Bacillota</taxon>
        <taxon>Negativicutes</taxon>
        <taxon>Selenomonadales</taxon>
        <taxon>Sporomusaceae</taxon>
        <taxon>Sporomusa</taxon>
    </lineage>
</organism>
<dbReference type="InterPro" id="IPR029044">
    <property type="entry name" value="Nucleotide-diphossugar_trans"/>
</dbReference>
<dbReference type="PANTHER" id="PTHR32385">
    <property type="entry name" value="MANNOSYL PHOSPHORYLINOSITOL CERAMIDE SYNTHASE"/>
    <property type="match status" value="1"/>
</dbReference>
<evidence type="ECO:0000313" key="3">
    <source>
        <dbReference type="Proteomes" id="UP000216752"/>
    </source>
</evidence>
<dbReference type="Proteomes" id="UP000216752">
    <property type="component" value="Chromosome"/>
</dbReference>
<dbReference type="Gene3D" id="3.90.550.20">
    <property type="match status" value="1"/>
</dbReference>
<evidence type="ECO:0000313" key="2">
    <source>
        <dbReference type="EMBL" id="XFO64938.1"/>
    </source>
</evidence>